<dbReference type="EMBL" id="JARKIE010000283">
    <property type="protein sequence ID" value="KAJ7658067.1"/>
    <property type="molecule type" value="Genomic_DNA"/>
</dbReference>
<accession>A0AAD7CSQ1</accession>
<evidence type="ECO:0000313" key="2">
    <source>
        <dbReference type="EMBL" id="KAJ7658067.1"/>
    </source>
</evidence>
<feature type="region of interest" description="Disordered" evidence="1">
    <location>
        <begin position="92"/>
        <end position="152"/>
    </location>
</feature>
<dbReference type="Proteomes" id="UP001221757">
    <property type="component" value="Unassembled WGS sequence"/>
</dbReference>
<sequence>MLCKLTRPNPALSLTRDLDYLRHALAIADLELEHAETLRAQADAALQFTKEWIEMYWVDVGLAKGEHGMRARSGYEAKINAEYIQVQIAANSERSKKRRCVEMVGPPPSAFVEAAPPASERPKKKGRGGKKGNNKKANAKARREQARAGLQT</sequence>
<keyword evidence="3" id="KW-1185">Reference proteome</keyword>
<comment type="caution">
    <text evidence="2">The sequence shown here is derived from an EMBL/GenBank/DDBJ whole genome shotgun (WGS) entry which is preliminary data.</text>
</comment>
<name>A0AAD7CSQ1_MYCRO</name>
<proteinExistence type="predicted"/>
<feature type="compositionally biased region" description="Basic residues" evidence="1">
    <location>
        <begin position="122"/>
        <end position="140"/>
    </location>
</feature>
<dbReference type="AlphaFoldDB" id="A0AAD7CSQ1"/>
<evidence type="ECO:0000256" key="1">
    <source>
        <dbReference type="SAM" id="MobiDB-lite"/>
    </source>
</evidence>
<protein>
    <submittedName>
        <fullName evidence="2">Uncharacterized protein</fullName>
    </submittedName>
</protein>
<reference evidence="2" key="1">
    <citation type="submission" date="2023-03" db="EMBL/GenBank/DDBJ databases">
        <title>Massive genome expansion in bonnet fungi (Mycena s.s.) driven by repeated elements and novel gene families across ecological guilds.</title>
        <authorList>
            <consortium name="Lawrence Berkeley National Laboratory"/>
            <person name="Harder C.B."/>
            <person name="Miyauchi S."/>
            <person name="Viragh M."/>
            <person name="Kuo A."/>
            <person name="Thoen E."/>
            <person name="Andreopoulos B."/>
            <person name="Lu D."/>
            <person name="Skrede I."/>
            <person name="Drula E."/>
            <person name="Henrissat B."/>
            <person name="Morin E."/>
            <person name="Kohler A."/>
            <person name="Barry K."/>
            <person name="LaButti K."/>
            <person name="Morin E."/>
            <person name="Salamov A."/>
            <person name="Lipzen A."/>
            <person name="Mereny Z."/>
            <person name="Hegedus B."/>
            <person name="Baldrian P."/>
            <person name="Stursova M."/>
            <person name="Weitz H."/>
            <person name="Taylor A."/>
            <person name="Grigoriev I.V."/>
            <person name="Nagy L.G."/>
            <person name="Martin F."/>
            <person name="Kauserud H."/>
        </authorList>
    </citation>
    <scope>NUCLEOTIDE SEQUENCE</scope>
    <source>
        <strain evidence="2">CBHHK067</strain>
    </source>
</reference>
<evidence type="ECO:0000313" key="3">
    <source>
        <dbReference type="Proteomes" id="UP001221757"/>
    </source>
</evidence>
<organism evidence="2 3">
    <name type="scientific">Mycena rosella</name>
    <name type="common">Pink bonnet</name>
    <name type="synonym">Agaricus rosellus</name>
    <dbReference type="NCBI Taxonomy" id="1033263"/>
    <lineage>
        <taxon>Eukaryota</taxon>
        <taxon>Fungi</taxon>
        <taxon>Dikarya</taxon>
        <taxon>Basidiomycota</taxon>
        <taxon>Agaricomycotina</taxon>
        <taxon>Agaricomycetes</taxon>
        <taxon>Agaricomycetidae</taxon>
        <taxon>Agaricales</taxon>
        <taxon>Marasmiineae</taxon>
        <taxon>Mycenaceae</taxon>
        <taxon>Mycena</taxon>
    </lineage>
</organism>
<gene>
    <name evidence="2" type="ORF">B0H17DRAFT_1213302</name>
</gene>